<sequence length="100" mass="11198">MAVIHELIDEANITITETALSNLTYVILKTEVDANNDPNTEDFGLTNIYLDHNDEMNLVFTEGMQQHETVIQEAELDQLSDACTQDELGAMAQRVEVDIT</sequence>
<dbReference type="RefSeq" id="WP_168993015.1">
    <property type="nucleotide sequence ID" value="NZ_JABBMI010000064.1"/>
</dbReference>
<protein>
    <submittedName>
        <fullName evidence="1">Uncharacterized protein</fullName>
    </submittedName>
</protein>
<comment type="caution">
    <text evidence="1">The sequence shown here is derived from an EMBL/GenBank/DDBJ whole genome shotgun (WGS) entry which is preliminary data.</text>
</comment>
<name>A0ABX1SQQ3_STACP</name>
<reference evidence="1 2" key="1">
    <citation type="submission" date="2020-04" db="EMBL/GenBank/DDBJ databases">
        <title>The Epidemiology and Molecular Characteristics of Linezolid-Resistant Staphylococcus capitis in Huashan Hospital, Shanghai.</title>
        <authorList>
            <person name="Ding L."/>
            <person name="Li P."/>
            <person name="Yang Y."/>
            <person name="Lin D."/>
            <person name="Xu X."/>
        </authorList>
    </citation>
    <scope>NUCLEOTIDE SEQUENCE [LARGE SCALE GENOMIC DNA]</scope>
    <source>
        <strain evidence="1 2">17-84</strain>
    </source>
</reference>
<evidence type="ECO:0000313" key="2">
    <source>
        <dbReference type="Proteomes" id="UP000538955"/>
    </source>
</evidence>
<dbReference type="Proteomes" id="UP000538955">
    <property type="component" value="Unassembled WGS sequence"/>
</dbReference>
<keyword evidence="2" id="KW-1185">Reference proteome</keyword>
<accession>A0ABX1SQQ3</accession>
<organism evidence="1 2">
    <name type="scientific">Staphylococcus capitis</name>
    <dbReference type="NCBI Taxonomy" id="29388"/>
    <lineage>
        <taxon>Bacteria</taxon>
        <taxon>Bacillati</taxon>
        <taxon>Bacillota</taxon>
        <taxon>Bacilli</taxon>
        <taxon>Bacillales</taxon>
        <taxon>Staphylococcaceae</taxon>
        <taxon>Staphylococcus</taxon>
    </lineage>
</organism>
<proteinExistence type="predicted"/>
<dbReference type="EMBL" id="JABBMI010000064">
    <property type="protein sequence ID" value="NMK54665.1"/>
    <property type="molecule type" value="Genomic_DNA"/>
</dbReference>
<evidence type="ECO:0000313" key="1">
    <source>
        <dbReference type="EMBL" id="NMK54665.1"/>
    </source>
</evidence>
<gene>
    <name evidence="1" type="ORF">HHM24_08015</name>
</gene>